<dbReference type="InterPro" id="IPR007111">
    <property type="entry name" value="NACHT_NTPase"/>
</dbReference>
<dbReference type="KEGG" id="kphy:AOZ06_05785"/>
<dbReference type="Gene3D" id="3.40.1350.10">
    <property type="match status" value="1"/>
</dbReference>
<evidence type="ECO:0000313" key="3">
    <source>
        <dbReference type="EMBL" id="ALG06503.1"/>
    </source>
</evidence>
<keyword evidence="4" id="KW-1185">Reference proteome</keyword>
<dbReference type="RefSeq" id="WP_054288476.1">
    <property type="nucleotide sequence ID" value="NZ_CP012752.1"/>
</dbReference>
<dbReference type="Pfam" id="PF05729">
    <property type="entry name" value="NACHT"/>
    <property type="match status" value="1"/>
</dbReference>
<evidence type="ECO:0000256" key="1">
    <source>
        <dbReference type="SAM" id="MobiDB-lite"/>
    </source>
</evidence>
<dbReference type="EMBL" id="CP012752">
    <property type="protein sequence ID" value="ALG06503.1"/>
    <property type="molecule type" value="Genomic_DNA"/>
</dbReference>
<organism evidence="3 4">
    <name type="scientific">Kibdelosporangium phytohabitans</name>
    <dbReference type="NCBI Taxonomy" id="860235"/>
    <lineage>
        <taxon>Bacteria</taxon>
        <taxon>Bacillati</taxon>
        <taxon>Actinomycetota</taxon>
        <taxon>Actinomycetes</taxon>
        <taxon>Pseudonocardiales</taxon>
        <taxon>Pseudonocardiaceae</taxon>
        <taxon>Kibdelosporangium</taxon>
    </lineage>
</organism>
<dbReference type="GO" id="GO:0003677">
    <property type="term" value="F:DNA binding"/>
    <property type="evidence" value="ECO:0007669"/>
    <property type="project" value="InterPro"/>
</dbReference>
<dbReference type="Pfam" id="PF04471">
    <property type="entry name" value="Mrr_cat"/>
    <property type="match status" value="1"/>
</dbReference>
<name>A0A0N7F2Q7_9PSEU</name>
<protein>
    <recommendedName>
        <fullName evidence="2">NACHT domain-containing protein</fullName>
    </recommendedName>
</protein>
<reference evidence="3 4" key="1">
    <citation type="submission" date="2015-07" db="EMBL/GenBank/DDBJ databases">
        <title>Genome sequencing of Kibdelosporangium phytohabitans.</title>
        <authorList>
            <person name="Qin S."/>
            <person name="Xing K."/>
        </authorList>
    </citation>
    <scope>NUCLEOTIDE SEQUENCE [LARGE SCALE GENOMIC DNA]</scope>
    <source>
        <strain evidence="3 4">KLBMP1111</strain>
    </source>
</reference>
<dbReference type="SUPFAM" id="SSF52540">
    <property type="entry name" value="P-loop containing nucleoside triphosphate hydrolases"/>
    <property type="match status" value="1"/>
</dbReference>
<dbReference type="PROSITE" id="PS50837">
    <property type="entry name" value="NACHT"/>
    <property type="match status" value="1"/>
</dbReference>
<dbReference type="SUPFAM" id="SSF52980">
    <property type="entry name" value="Restriction endonuclease-like"/>
    <property type="match status" value="1"/>
</dbReference>
<proteinExistence type="predicted"/>
<dbReference type="InterPro" id="IPR011856">
    <property type="entry name" value="tRNA_endonuc-like_dom_sf"/>
</dbReference>
<dbReference type="GO" id="GO:0004519">
    <property type="term" value="F:endonuclease activity"/>
    <property type="evidence" value="ECO:0007669"/>
    <property type="project" value="InterPro"/>
</dbReference>
<dbReference type="OrthoDB" id="414967at2"/>
<sequence length="917" mass="102230">MSSGNLKGDAFEEEVAKLLRLKGYKVERNVLLSGTQIDLVARRNDILDNVCLVVECGDRTEPVGIKMIKEKSAVLMSLTDPRYMFRMLYVSRNGFTAEARTFAGSHANVSVMTFDELESQLVDFTPYIDGYCYAYERSDGMFHDGDIYGRFVEPAARAEDRRILPSLTQAAKDWLARPNDNLLFLLGEYGSGKTSFCRNFTYELLRERGSQGVGPDMPLPILFNLREYRDALNIRQLVTDSLINQYGVALASFQAFERACSTGRILLVLDGFDEMAATADESTIAKCFGQFYILAALNVKVLLTCRSNFFSSHADLLELVRNFSIDVPDPESGDDFRISFKHHGRILTVEPWDKQRVRTFITTHAGAQADDIIASIEKIHDLSDLCSRPVLLDMVLQTMPELLAARTPINSAALYEQYTGKWTLRDNWRVNTPSTLRQSFCEELAFFMHRVDVLSISAAQLNEIVATTMAEFADVPEKLEELRSDIQTCSFLTRSAADEFRFAHKSFMEFFVARRAVDNLINRREEAQVEAESEPFPTGIRADIHGLSINSLREIAVTMDGRARFVYFGHVGSGKPSVLGAVHSAYEAQMFPKVRQARWARAAVHGDVNDAIFANLERHAGRIFDKMKLAGSGVITSTEIATFAAEYAAVRELSVDRLLASADSAARASVISDILRKAQRTDYIQANVAGIKNFVFAKDRGELHDLVSASCCAALTKVDGAVDFEFVLAARAVLSMDAWRYLLFEAASSQCVERDLFERVIELDGVGVVERGIAIFAARANTSPAVTEVALRQLIEQLPNVGDESEQLLGVELLGLLGFSDDSLIGLYGALMQEGADVHVRSAVADMLSSLTSDQAWQKVRSLWAMEDNGKLRQRLQKVEETLRTRTSQKKGRASWSQGGRRTAVRDKMWGSLRGRP</sequence>
<evidence type="ECO:0000313" key="4">
    <source>
        <dbReference type="Proteomes" id="UP000063699"/>
    </source>
</evidence>
<dbReference type="InterPro" id="IPR011335">
    <property type="entry name" value="Restrct_endonuc-II-like"/>
</dbReference>
<feature type="region of interest" description="Disordered" evidence="1">
    <location>
        <begin position="884"/>
        <end position="917"/>
    </location>
</feature>
<dbReference type="GO" id="GO:0009307">
    <property type="term" value="P:DNA restriction-modification system"/>
    <property type="evidence" value="ECO:0007669"/>
    <property type="project" value="InterPro"/>
</dbReference>
<dbReference type="Proteomes" id="UP000063699">
    <property type="component" value="Chromosome"/>
</dbReference>
<feature type="domain" description="NACHT" evidence="2">
    <location>
        <begin position="181"/>
        <end position="308"/>
    </location>
</feature>
<accession>A0A0N7F2Q7</accession>
<dbReference type="InterPro" id="IPR007560">
    <property type="entry name" value="Restrct_endonuc_IV_Mrr"/>
</dbReference>
<evidence type="ECO:0000259" key="2">
    <source>
        <dbReference type="PROSITE" id="PS50837"/>
    </source>
</evidence>
<dbReference type="AlphaFoldDB" id="A0A0N7F2Q7"/>
<dbReference type="Gene3D" id="3.40.50.300">
    <property type="entry name" value="P-loop containing nucleotide triphosphate hydrolases"/>
    <property type="match status" value="1"/>
</dbReference>
<dbReference type="InterPro" id="IPR027417">
    <property type="entry name" value="P-loop_NTPase"/>
</dbReference>
<gene>
    <name evidence="3" type="ORF">AOZ06_05785</name>
</gene>